<evidence type="ECO:0000259" key="2">
    <source>
        <dbReference type="Pfam" id="PF09699"/>
    </source>
</evidence>
<dbReference type="CDD" id="cd08168">
    <property type="entry name" value="Cytochrom_C3"/>
    <property type="match status" value="1"/>
</dbReference>
<dbReference type="Gene3D" id="1.10.1130.10">
    <property type="entry name" value="Flavocytochrome C3, Chain A"/>
    <property type="match status" value="1"/>
</dbReference>
<feature type="domain" description="Doubled CXXCH motif" evidence="2">
    <location>
        <begin position="281"/>
        <end position="318"/>
    </location>
</feature>
<dbReference type="AlphaFoldDB" id="A0A2U3QE96"/>
<dbReference type="NCBIfam" id="TIGR01905">
    <property type="entry name" value="paired_CXXCH_1"/>
    <property type="match status" value="2"/>
</dbReference>
<organism evidence="3 4">
    <name type="scientific">Candidatus Sulfobium mesophilum</name>
    <dbReference type="NCBI Taxonomy" id="2016548"/>
    <lineage>
        <taxon>Bacteria</taxon>
        <taxon>Pseudomonadati</taxon>
        <taxon>Nitrospirota</taxon>
        <taxon>Nitrospiria</taxon>
        <taxon>Nitrospirales</taxon>
        <taxon>Nitrospiraceae</taxon>
        <taxon>Candidatus Sulfobium</taxon>
    </lineage>
</organism>
<dbReference type="EMBL" id="OUUY01000013">
    <property type="protein sequence ID" value="SPP99704.1"/>
    <property type="molecule type" value="Genomic_DNA"/>
</dbReference>
<protein>
    <submittedName>
        <fullName evidence="3">Cytochrome C family protein</fullName>
    </submittedName>
</protein>
<evidence type="ECO:0000313" key="4">
    <source>
        <dbReference type="Proteomes" id="UP000245125"/>
    </source>
</evidence>
<dbReference type="Gene3D" id="3.90.10.10">
    <property type="entry name" value="Cytochrome C3"/>
    <property type="match status" value="1"/>
</dbReference>
<sequence>MVLLMPPAEGNPLAFYLVEPSDMSIVSGKWVTVVIALNGEADRVVIVRNKNEMEDVSVSAQAKYLCRTIGIGIGLNEIAVKVTKGGSAIEAKKISVFCESGLLKKEALAPRQFQKMPFHRKEKEEVCRPCHNMESDGKDPTPDKPGLSLCRHCHERTISSQYVHGPVATWTCYKCHNKDSAPAKYVTLQPDSSLCFSCHTDIKAQWAQKKYVHGPTATGKCTICHSPHGSDTKFFLRKAPWNLCVSCHEEMGKNVHKFKLYALLDDGHPTRGVKDPGAPWRVLSCASCHNPHASNVGSFLSVDSGDMLYAFCNKCHNK</sequence>
<evidence type="ECO:0000313" key="3">
    <source>
        <dbReference type="EMBL" id="SPP99704.1"/>
    </source>
</evidence>
<gene>
    <name evidence="3" type="ORF">NBG4_110007</name>
</gene>
<dbReference type="GO" id="GO:0016491">
    <property type="term" value="F:oxidoreductase activity"/>
    <property type="evidence" value="ECO:0007669"/>
    <property type="project" value="TreeGrafter"/>
</dbReference>
<proteinExistence type="predicted"/>
<dbReference type="Pfam" id="PF09699">
    <property type="entry name" value="Paired_CXXCH_1"/>
    <property type="match status" value="3"/>
</dbReference>
<keyword evidence="4" id="KW-1185">Reference proteome</keyword>
<dbReference type="Proteomes" id="UP000245125">
    <property type="component" value="Unassembled WGS sequence"/>
</dbReference>
<name>A0A2U3QE96_9BACT</name>
<evidence type="ECO:0000256" key="1">
    <source>
        <dbReference type="ARBA" id="ARBA00022729"/>
    </source>
</evidence>
<reference evidence="4" key="1">
    <citation type="submission" date="2018-03" db="EMBL/GenBank/DDBJ databases">
        <authorList>
            <person name="Zecchin S."/>
        </authorList>
    </citation>
    <scope>NUCLEOTIDE SEQUENCE [LARGE SCALE GENOMIC DNA]</scope>
</reference>
<dbReference type="InterPro" id="IPR051829">
    <property type="entry name" value="Multiheme_Cytochr_ET"/>
</dbReference>
<dbReference type="PANTHER" id="PTHR35038:SF6">
    <property type="entry name" value="SURFACE LOCALIZED DECAHEME CYTOCHROME C LIPOPROTEIN"/>
    <property type="match status" value="1"/>
</dbReference>
<keyword evidence="1" id="KW-0732">Signal</keyword>
<feature type="domain" description="Doubled CXXCH motif" evidence="2">
    <location>
        <begin position="164"/>
        <end position="203"/>
    </location>
</feature>
<dbReference type="InterPro" id="IPR036280">
    <property type="entry name" value="Multihaem_cyt_sf"/>
</dbReference>
<accession>A0A2U3QE96</accession>
<feature type="domain" description="Doubled CXXCH motif" evidence="2">
    <location>
        <begin position="213"/>
        <end position="252"/>
    </location>
</feature>
<dbReference type="SUPFAM" id="SSF48695">
    <property type="entry name" value="Multiheme cytochromes"/>
    <property type="match status" value="1"/>
</dbReference>
<dbReference type="PANTHER" id="PTHR35038">
    <property type="entry name" value="DISSIMILATORY SULFITE REDUCTASE SIRA"/>
    <property type="match status" value="1"/>
</dbReference>
<dbReference type="InterPro" id="IPR010177">
    <property type="entry name" value="Paired_CXXCH_1"/>
</dbReference>